<evidence type="ECO:0000256" key="7">
    <source>
        <dbReference type="ARBA" id="ARBA00023054"/>
    </source>
</evidence>
<evidence type="ECO:0000256" key="5">
    <source>
        <dbReference type="ARBA" id="ARBA00022776"/>
    </source>
</evidence>
<protein>
    <submittedName>
        <fullName evidence="11">Protein MIS12-like</fullName>
    </submittedName>
</protein>
<sequence length="300" mass="34080">MEGSESEAIFESLNLNPQLFINEVLNLVDDLLDGAFDFYQQEASNLLRTDGTDRSGDINKGIGYIRNMIQGVLDKRLEMWEKYCLRHCFAVPEGFSMPKAVELVGCEISGIDAIGETVHLKGGVLHWVEHLYSKRLSCLVQQTSKQSFPAVMLSITSETPGDSSINKDVLSGLELDAQLDSLRDKLTVVAKESAELNRELQALERQSVLSNQCTGSVNEALQLYEQNKVHDMFQEMMRTASELRTKMEKMKTKRMEGIERVKTERIYNPDRDLSMRNRDKGLFNAELEDLQEFLANIKNM</sequence>
<evidence type="ECO:0000256" key="3">
    <source>
        <dbReference type="ARBA" id="ARBA00022454"/>
    </source>
</evidence>
<evidence type="ECO:0000256" key="9">
    <source>
        <dbReference type="ARBA" id="ARBA00023328"/>
    </source>
</evidence>
<organism evidence="11 12">
    <name type="scientific">Vitis vinifera</name>
    <name type="common">Grape</name>
    <dbReference type="NCBI Taxonomy" id="29760"/>
    <lineage>
        <taxon>Eukaryota</taxon>
        <taxon>Viridiplantae</taxon>
        <taxon>Streptophyta</taxon>
        <taxon>Embryophyta</taxon>
        <taxon>Tracheophyta</taxon>
        <taxon>Spermatophyta</taxon>
        <taxon>Magnoliopsida</taxon>
        <taxon>eudicotyledons</taxon>
        <taxon>Gunneridae</taxon>
        <taxon>Pentapetalae</taxon>
        <taxon>rosids</taxon>
        <taxon>Vitales</taxon>
        <taxon>Vitaceae</taxon>
        <taxon>Viteae</taxon>
        <taxon>Vitis</taxon>
    </lineage>
</organism>
<reference evidence="11 12" key="1">
    <citation type="journal article" date="2018" name="PLoS Genet.">
        <title>Population sequencing reveals clonal diversity and ancestral inbreeding in the grapevine cultivar Chardonnay.</title>
        <authorList>
            <person name="Roach M.J."/>
            <person name="Johnson D.L."/>
            <person name="Bohlmann J."/>
            <person name="van Vuuren H.J."/>
            <person name="Jones S.J."/>
            <person name="Pretorius I.S."/>
            <person name="Schmidt S.A."/>
            <person name="Borneman A.R."/>
        </authorList>
    </citation>
    <scope>NUCLEOTIDE SEQUENCE [LARGE SCALE GENOMIC DNA]</scope>
    <source>
        <strain evidence="12">cv. Chardonnay</strain>
        <tissue evidence="11">Leaf</tissue>
    </source>
</reference>
<keyword evidence="3" id="KW-0158">Chromosome</keyword>
<gene>
    <name evidence="11" type="primary">MIS12_1</name>
    <name evidence="11" type="ORF">CK203_011395</name>
</gene>
<evidence type="ECO:0000256" key="10">
    <source>
        <dbReference type="SAM" id="Coils"/>
    </source>
</evidence>
<feature type="coiled-coil region" evidence="10">
    <location>
        <begin position="179"/>
        <end position="206"/>
    </location>
</feature>
<evidence type="ECO:0000256" key="8">
    <source>
        <dbReference type="ARBA" id="ARBA00023306"/>
    </source>
</evidence>
<dbReference type="Pfam" id="PF05859">
    <property type="entry name" value="Mis12"/>
    <property type="match status" value="2"/>
</dbReference>
<comment type="caution">
    <text evidence="11">The sequence shown here is derived from an EMBL/GenBank/DDBJ whole genome shotgun (WGS) entry which is preliminary data.</text>
</comment>
<evidence type="ECO:0000313" key="11">
    <source>
        <dbReference type="EMBL" id="RVX14066.1"/>
    </source>
</evidence>
<accession>A0A438JYM5</accession>
<dbReference type="GO" id="GO:0005634">
    <property type="term" value="C:nucleus"/>
    <property type="evidence" value="ECO:0007669"/>
    <property type="project" value="InterPro"/>
</dbReference>
<keyword evidence="6" id="KW-0995">Kinetochore</keyword>
<evidence type="ECO:0000256" key="1">
    <source>
        <dbReference type="ARBA" id="ARBA00004629"/>
    </source>
</evidence>
<keyword evidence="8" id="KW-0131">Cell cycle</keyword>
<proteinExistence type="inferred from homology"/>
<name>A0A438JYM5_VITVI</name>
<keyword evidence="9" id="KW-0137">Centromere</keyword>
<dbReference type="Proteomes" id="UP000288805">
    <property type="component" value="Unassembled WGS sequence"/>
</dbReference>
<dbReference type="GO" id="GO:0000776">
    <property type="term" value="C:kinetochore"/>
    <property type="evidence" value="ECO:0007669"/>
    <property type="project" value="UniProtKB-KW"/>
</dbReference>
<comment type="subcellular location">
    <subcellularLocation>
        <location evidence="1">Chromosome</location>
        <location evidence="1">Centromere</location>
        <location evidence="1">Kinetochore</location>
    </subcellularLocation>
</comment>
<evidence type="ECO:0000256" key="6">
    <source>
        <dbReference type="ARBA" id="ARBA00022838"/>
    </source>
</evidence>
<dbReference type="EMBL" id="QGNW01000022">
    <property type="protein sequence ID" value="RVX14066.1"/>
    <property type="molecule type" value="Genomic_DNA"/>
</dbReference>
<dbReference type="InterPro" id="IPR008685">
    <property type="entry name" value="Centromere_Mis12"/>
</dbReference>
<keyword evidence="4" id="KW-0132">Cell division</keyword>
<dbReference type="PANTHER" id="PTHR14527">
    <property type="entry name" value="PROTEIN MIS12 HOMOLOG"/>
    <property type="match status" value="1"/>
</dbReference>
<dbReference type="GO" id="GO:0000278">
    <property type="term" value="P:mitotic cell cycle"/>
    <property type="evidence" value="ECO:0007669"/>
    <property type="project" value="InterPro"/>
</dbReference>
<evidence type="ECO:0000256" key="2">
    <source>
        <dbReference type="ARBA" id="ARBA00008643"/>
    </source>
</evidence>
<dbReference type="AlphaFoldDB" id="A0A438JYM5"/>
<dbReference type="GO" id="GO:0051301">
    <property type="term" value="P:cell division"/>
    <property type="evidence" value="ECO:0007669"/>
    <property type="project" value="UniProtKB-KW"/>
</dbReference>
<keyword evidence="5" id="KW-0498">Mitosis</keyword>
<keyword evidence="7 10" id="KW-0175">Coiled coil</keyword>
<evidence type="ECO:0000256" key="4">
    <source>
        <dbReference type="ARBA" id="ARBA00022618"/>
    </source>
</evidence>
<evidence type="ECO:0000313" key="12">
    <source>
        <dbReference type="Proteomes" id="UP000288805"/>
    </source>
</evidence>
<dbReference type="PANTHER" id="PTHR14527:SF2">
    <property type="entry name" value="PROTEIN MIS12 HOMOLOG"/>
    <property type="match status" value="1"/>
</dbReference>
<comment type="similarity">
    <text evidence="2">Belongs to the mis12 family.</text>
</comment>